<dbReference type="NCBIfam" id="TIGR00794">
    <property type="entry name" value="kup"/>
    <property type="match status" value="1"/>
</dbReference>
<feature type="transmembrane region" description="Helical" evidence="10">
    <location>
        <begin position="178"/>
        <end position="201"/>
    </location>
</feature>
<keyword evidence="6 10" id="KW-0630">Potassium</keyword>
<evidence type="ECO:0000256" key="5">
    <source>
        <dbReference type="ARBA" id="ARBA00022692"/>
    </source>
</evidence>
<feature type="transmembrane region" description="Helical" evidence="10">
    <location>
        <begin position="325"/>
        <end position="345"/>
    </location>
</feature>
<evidence type="ECO:0000256" key="1">
    <source>
        <dbReference type="ARBA" id="ARBA00004141"/>
    </source>
</evidence>
<proteinExistence type="inferred from homology"/>
<dbReference type="PANTHER" id="PTHR30540:SF116">
    <property type="entry name" value="POTASSIUM TRANSPORTER"/>
    <property type="match status" value="1"/>
</dbReference>
<evidence type="ECO:0000256" key="11">
    <source>
        <dbReference type="SAM" id="MobiDB-lite"/>
    </source>
</evidence>
<keyword evidence="5 10" id="KW-0812">Transmembrane</keyword>
<evidence type="ECO:0000256" key="10">
    <source>
        <dbReference type="RuleBase" id="RU321113"/>
    </source>
</evidence>
<feature type="domain" description="K+ potassium transporter C-terminal" evidence="13">
    <location>
        <begin position="554"/>
        <end position="772"/>
    </location>
</feature>
<comment type="function">
    <text evidence="10">Potassium transporter.</text>
</comment>
<feature type="transmembrane region" description="Helical" evidence="10">
    <location>
        <begin position="417"/>
        <end position="437"/>
    </location>
</feature>
<dbReference type="EMBL" id="CAJGYO010000012">
    <property type="protein sequence ID" value="CAD6263886.1"/>
    <property type="molecule type" value="Genomic_DNA"/>
</dbReference>
<feature type="transmembrane region" description="Helical" evidence="10">
    <location>
        <begin position="443"/>
        <end position="469"/>
    </location>
</feature>
<feature type="region of interest" description="Disordered" evidence="11">
    <location>
        <begin position="1"/>
        <end position="20"/>
    </location>
</feature>
<comment type="caution">
    <text evidence="14">The sequence shown here is derived from an EMBL/GenBank/DDBJ whole genome shotgun (WGS) entry which is preliminary data.</text>
</comment>
<keyword evidence="4 10" id="KW-0633">Potassium transport</keyword>
<accession>A0A811R2D6</accession>
<dbReference type="AlphaFoldDB" id="A0A811R2D6"/>
<dbReference type="OrthoDB" id="504708at2759"/>
<evidence type="ECO:0000259" key="12">
    <source>
        <dbReference type="Pfam" id="PF02705"/>
    </source>
</evidence>
<protein>
    <recommendedName>
        <fullName evidence="10">Potassium transporter</fullName>
    </recommendedName>
</protein>
<feature type="transmembrane region" description="Helical" evidence="10">
    <location>
        <begin position="476"/>
        <end position="497"/>
    </location>
</feature>
<comment type="similarity">
    <text evidence="2 10">Belongs to the HAK/KUP transporter (TC 2.A.72.3) family.</text>
</comment>
<evidence type="ECO:0000313" key="14">
    <source>
        <dbReference type="EMBL" id="CAD6263886.1"/>
    </source>
</evidence>
<comment type="caution">
    <text evidence="10">Lacks conserved residue(s) required for the propagation of feature annotation.</text>
</comment>
<feature type="transmembrane region" description="Helical" evidence="10">
    <location>
        <begin position="365"/>
        <end position="385"/>
    </location>
</feature>
<evidence type="ECO:0000256" key="3">
    <source>
        <dbReference type="ARBA" id="ARBA00022448"/>
    </source>
</evidence>
<evidence type="ECO:0000313" key="15">
    <source>
        <dbReference type="Proteomes" id="UP000604825"/>
    </source>
</evidence>
<evidence type="ECO:0000256" key="7">
    <source>
        <dbReference type="ARBA" id="ARBA00022989"/>
    </source>
</evidence>
<dbReference type="InterPro" id="IPR053952">
    <property type="entry name" value="K_trans_C"/>
</dbReference>
<organism evidence="14 15">
    <name type="scientific">Miscanthus lutarioriparius</name>
    <dbReference type="NCBI Taxonomy" id="422564"/>
    <lineage>
        <taxon>Eukaryota</taxon>
        <taxon>Viridiplantae</taxon>
        <taxon>Streptophyta</taxon>
        <taxon>Embryophyta</taxon>
        <taxon>Tracheophyta</taxon>
        <taxon>Spermatophyta</taxon>
        <taxon>Magnoliopsida</taxon>
        <taxon>Liliopsida</taxon>
        <taxon>Poales</taxon>
        <taxon>Poaceae</taxon>
        <taxon>PACMAD clade</taxon>
        <taxon>Panicoideae</taxon>
        <taxon>Andropogonodae</taxon>
        <taxon>Andropogoneae</taxon>
        <taxon>Saccharinae</taxon>
        <taxon>Miscanthus</taxon>
    </lineage>
</organism>
<feature type="region of interest" description="Disordered" evidence="11">
    <location>
        <begin position="692"/>
        <end position="715"/>
    </location>
</feature>
<keyword evidence="7 10" id="KW-1133">Transmembrane helix</keyword>
<evidence type="ECO:0000259" key="13">
    <source>
        <dbReference type="Pfam" id="PF22776"/>
    </source>
</evidence>
<dbReference type="GO" id="GO:0016020">
    <property type="term" value="C:membrane"/>
    <property type="evidence" value="ECO:0007669"/>
    <property type="project" value="UniProtKB-SubCell"/>
</dbReference>
<dbReference type="Pfam" id="PF02705">
    <property type="entry name" value="K_trans"/>
    <property type="match status" value="1"/>
</dbReference>
<name>A0A811R2D6_9POAL</name>
<feature type="transmembrane region" description="Helical" evidence="10">
    <location>
        <begin position="221"/>
        <end position="239"/>
    </location>
</feature>
<keyword evidence="8 10" id="KW-0406">Ion transport</keyword>
<evidence type="ECO:0000256" key="8">
    <source>
        <dbReference type="ARBA" id="ARBA00023065"/>
    </source>
</evidence>
<feature type="transmembrane region" description="Helical" evidence="10">
    <location>
        <begin position="246"/>
        <end position="268"/>
    </location>
</feature>
<evidence type="ECO:0000256" key="4">
    <source>
        <dbReference type="ARBA" id="ARBA00022538"/>
    </source>
</evidence>
<sequence length="817" mass="91339">MSSSLEVDNPGGGGGESANRLSLKRHDSLFGDAEKVSGGKYHGSEGSWARTLHLAFQSVGIIYGDIGTSPLYVYSSTFPDGIKYNDDLLGVLSLIIYTLIVIPMLKYVFIVLYANDNGDGGTFALYSLISRYAKIRLIPNQQAEDAMVSNYSIEAPNSQLRRAQWFKQKLESSKAAKIVLFTLTILGTSMVMGDGTLTPAISVLSAVSGIKEKAPNLTQKQMVWISVAILVVLFAVQRFGTDKVGYSFAPIILMWFLFIGGIGIYNLIKYDIGVLRAFYPKYIVDYFKTNGKDAWISLGGILLCFTGTEAMFADLGHFNIRSIQISFSFILFPSVSLAYIGQAAFLRKHPEHVLDTFYKSIPGPMFWPTFIIAISAAIVASQAMISGSFAIISQSQTLGCFPRVKVLHTSKLYEGQVYIPEINFVLGLLCVIVTFGFKTTTNIGNAYGICVTSVMVITTILLVIVMLLIWRVSIWLIIPFCLVFGSIELVYLSSVLYKFKQGGYLPIVTAAVLLTIMGVWHYVHVKKYWYELEHIVTNEDMRELIQAYDVKRTPGVGFLYIELVQGVPPIFPHLIEKIPFVHSILVFVSIKHLPIPHVEVSERFRFRKVESRTSRMFRCVARYGYSDTIEGAKEFSASLVEGLQSYIEEGHFITNMQIQETEAEATSITDSNTRTRKASGSTVYIEEALTQSETTDLTQPPISSYSAHSSGRISEDQSRTIAEEKQFIQRELQKGVVYILGETEIRAGSNSSFFKKIVVNYMYSFLRKNFRQGRRLLQSQGRSCSKWEWYMKFKHHEETTAEGAALVSPIQAVSLAT</sequence>
<keyword evidence="15" id="KW-1185">Reference proteome</keyword>
<feature type="transmembrane region" description="Helical" evidence="10">
    <location>
        <begin position="294"/>
        <end position="313"/>
    </location>
</feature>
<evidence type="ECO:0000256" key="2">
    <source>
        <dbReference type="ARBA" id="ARBA00008440"/>
    </source>
</evidence>
<feature type="transmembrane region" description="Helical" evidence="10">
    <location>
        <begin position="88"/>
        <end position="114"/>
    </location>
</feature>
<comment type="subcellular location">
    <subcellularLocation>
        <location evidence="1 10">Membrane</location>
        <topology evidence="1 10">Multi-pass membrane protein</topology>
    </subcellularLocation>
</comment>
<feature type="domain" description="K+ potassium transporter integral membrane" evidence="12">
    <location>
        <begin position="54"/>
        <end position="541"/>
    </location>
</feature>
<feature type="compositionally biased region" description="Polar residues" evidence="11">
    <location>
        <begin position="692"/>
        <end position="712"/>
    </location>
</feature>
<dbReference type="Proteomes" id="UP000604825">
    <property type="component" value="Unassembled WGS sequence"/>
</dbReference>
<dbReference type="GO" id="GO:0015079">
    <property type="term" value="F:potassium ion transmembrane transporter activity"/>
    <property type="evidence" value="ECO:0007669"/>
    <property type="project" value="UniProtKB-UniRule"/>
</dbReference>
<dbReference type="Pfam" id="PF22776">
    <property type="entry name" value="K_trans_C"/>
    <property type="match status" value="1"/>
</dbReference>
<gene>
    <name evidence="14" type="ORF">NCGR_LOCUS47191</name>
</gene>
<reference evidence="14" key="1">
    <citation type="submission" date="2020-10" db="EMBL/GenBank/DDBJ databases">
        <authorList>
            <person name="Han B."/>
            <person name="Lu T."/>
            <person name="Zhao Q."/>
            <person name="Huang X."/>
            <person name="Zhao Y."/>
        </authorList>
    </citation>
    <scope>NUCLEOTIDE SEQUENCE</scope>
</reference>
<feature type="transmembrane region" description="Helical" evidence="10">
    <location>
        <begin position="503"/>
        <end position="523"/>
    </location>
</feature>
<dbReference type="InterPro" id="IPR003855">
    <property type="entry name" value="K+_transporter"/>
</dbReference>
<keyword evidence="3" id="KW-0813">Transport</keyword>
<evidence type="ECO:0000256" key="9">
    <source>
        <dbReference type="ARBA" id="ARBA00023136"/>
    </source>
</evidence>
<dbReference type="InterPro" id="IPR053951">
    <property type="entry name" value="K_trans_N"/>
</dbReference>
<evidence type="ECO:0000256" key="6">
    <source>
        <dbReference type="ARBA" id="ARBA00022958"/>
    </source>
</evidence>
<dbReference type="PANTHER" id="PTHR30540">
    <property type="entry name" value="OSMOTIC STRESS POTASSIUM TRANSPORTER"/>
    <property type="match status" value="1"/>
</dbReference>
<keyword evidence="9 10" id="KW-0472">Membrane</keyword>